<dbReference type="AlphaFoldDB" id="A0A2S6FWI1"/>
<evidence type="ECO:0000256" key="3">
    <source>
        <dbReference type="ARBA" id="ARBA00022741"/>
    </source>
</evidence>
<dbReference type="CDD" id="cd00077">
    <property type="entry name" value="HDc"/>
    <property type="match status" value="1"/>
</dbReference>
<sequence length="192" mass="21793">MWTETEIKSYLKENLKEDRYLHVLGVESTAEKLAKIYNEDVEKAKLAALIHDAAKNKTVKDIEEIIKSEGITIDKEMSKAPVLLHGFAGAIIGKRLMGIEDEDVFNAAAYHTTGRENMSKLEKIIYLADYIEPNRDFPGVQNIRIIALKDLDEGVLYAMEHTIKYIIKKGQILLNGTVNARNYLIQNKTNRS</sequence>
<keyword evidence="4 8" id="KW-0378">Hydrolase</keyword>
<evidence type="ECO:0000256" key="1">
    <source>
        <dbReference type="ARBA" id="ARBA00012506"/>
    </source>
</evidence>
<name>A0A2S6FWI1_9CLOT</name>
<evidence type="ECO:0000256" key="4">
    <source>
        <dbReference type="ARBA" id="ARBA00022801"/>
    </source>
</evidence>
<dbReference type="Proteomes" id="UP000239863">
    <property type="component" value="Unassembled WGS sequence"/>
</dbReference>
<accession>A0A2S6FWI1</accession>
<dbReference type="Pfam" id="PF01966">
    <property type="entry name" value="HD"/>
    <property type="match status" value="1"/>
</dbReference>
<proteinExistence type="predicted"/>
<dbReference type="InterPro" id="IPR006674">
    <property type="entry name" value="HD_domain"/>
</dbReference>
<evidence type="ECO:0000259" key="7">
    <source>
        <dbReference type="PROSITE" id="PS51831"/>
    </source>
</evidence>
<dbReference type="InterPro" id="IPR003607">
    <property type="entry name" value="HD/PDEase_dom"/>
</dbReference>
<evidence type="ECO:0000256" key="6">
    <source>
        <dbReference type="ARBA" id="ARBA00049417"/>
    </source>
</evidence>
<dbReference type="GO" id="GO:0008803">
    <property type="term" value="F:bis(5'-nucleosyl)-tetraphosphatase (symmetrical) activity"/>
    <property type="evidence" value="ECO:0007669"/>
    <property type="project" value="UniProtKB-EC"/>
</dbReference>
<dbReference type="SMART" id="SM00471">
    <property type="entry name" value="HDc"/>
    <property type="match status" value="1"/>
</dbReference>
<dbReference type="RefSeq" id="WP_029450783.1">
    <property type="nucleotide sequence ID" value="NZ_PTIS01000011.1"/>
</dbReference>
<reference evidence="8 9" key="1">
    <citation type="submission" date="2018-02" db="EMBL/GenBank/DDBJ databases">
        <title>Genomic Encyclopedia of Archaeal and Bacterial Type Strains, Phase II (KMG-II): from individual species to whole genera.</title>
        <authorList>
            <person name="Goeker M."/>
        </authorList>
    </citation>
    <scope>NUCLEOTIDE SEQUENCE [LARGE SCALE GENOMIC DNA]</scope>
    <source>
        <strain evidence="8 9">DSM 15099</strain>
    </source>
</reference>
<dbReference type="SUPFAM" id="SSF109604">
    <property type="entry name" value="HD-domain/PDEase-like"/>
    <property type="match status" value="1"/>
</dbReference>
<dbReference type="GeneID" id="75089112"/>
<evidence type="ECO:0000313" key="9">
    <source>
        <dbReference type="Proteomes" id="UP000239863"/>
    </source>
</evidence>
<dbReference type="PROSITE" id="PS51831">
    <property type="entry name" value="HD"/>
    <property type="match status" value="1"/>
</dbReference>
<keyword evidence="5" id="KW-0408">Iron</keyword>
<dbReference type="EC" id="3.6.1.41" evidence="1"/>
<evidence type="ECO:0000256" key="2">
    <source>
        <dbReference type="ARBA" id="ARBA00022723"/>
    </source>
</evidence>
<dbReference type="PANTHER" id="PTHR35795:SF1">
    <property type="entry name" value="BIS(5'-NUCLEOSYL)-TETRAPHOSPHATASE, SYMMETRICAL"/>
    <property type="match status" value="1"/>
</dbReference>
<organism evidence="8 9">
    <name type="scientific">Clostridium algidicarnis DSM 15099</name>
    <dbReference type="NCBI Taxonomy" id="1121295"/>
    <lineage>
        <taxon>Bacteria</taxon>
        <taxon>Bacillati</taxon>
        <taxon>Bacillota</taxon>
        <taxon>Clostridia</taxon>
        <taxon>Eubacteriales</taxon>
        <taxon>Clostridiaceae</taxon>
        <taxon>Clostridium</taxon>
    </lineage>
</organism>
<dbReference type="STRING" id="37659.GCA_000703125_00147"/>
<keyword evidence="3" id="KW-0547">Nucleotide-binding</keyword>
<gene>
    <name evidence="8" type="ORF">BD821_1115</name>
</gene>
<dbReference type="NCBIfam" id="TIGR00488">
    <property type="entry name" value="bis(5'-nucleosyl)-tetraphosphatase (symmetrical) YqeK"/>
    <property type="match status" value="1"/>
</dbReference>
<feature type="domain" description="HD" evidence="7">
    <location>
        <begin position="19"/>
        <end position="134"/>
    </location>
</feature>
<comment type="caution">
    <text evidence="8">The sequence shown here is derived from an EMBL/GenBank/DDBJ whole genome shotgun (WGS) entry which is preliminary data.</text>
</comment>
<dbReference type="InterPro" id="IPR051094">
    <property type="entry name" value="Diverse_Catalytic_Enzymes"/>
</dbReference>
<dbReference type="InterPro" id="IPR005249">
    <property type="entry name" value="YqeK"/>
</dbReference>
<comment type="catalytic activity">
    <reaction evidence="6">
        <text>P(1),P(4)-bis(5'-adenosyl) tetraphosphate + H2O = 2 ADP + 2 H(+)</text>
        <dbReference type="Rhea" id="RHEA:24252"/>
        <dbReference type="ChEBI" id="CHEBI:15377"/>
        <dbReference type="ChEBI" id="CHEBI:15378"/>
        <dbReference type="ChEBI" id="CHEBI:58141"/>
        <dbReference type="ChEBI" id="CHEBI:456216"/>
        <dbReference type="EC" id="3.6.1.41"/>
    </reaction>
</comment>
<evidence type="ECO:0000256" key="5">
    <source>
        <dbReference type="ARBA" id="ARBA00023004"/>
    </source>
</evidence>
<dbReference type="PANTHER" id="PTHR35795">
    <property type="entry name" value="SLR1885 PROTEIN"/>
    <property type="match status" value="1"/>
</dbReference>
<dbReference type="GO" id="GO:0046872">
    <property type="term" value="F:metal ion binding"/>
    <property type="evidence" value="ECO:0007669"/>
    <property type="project" value="UniProtKB-KW"/>
</dbReference>
<dbReference type="OrthoDB" id="5295945at2"/>
<dbReference type="GO" id="GO:0000166">
    <property type="term" value="F:nucleotide binding"/>
    <property type="evidence" value="ECO:0007669"/>
    <property type="project" value="UniProtKB-KW"/>
</dbReference>
<keyword evidence="2" id="KW-0479">Metal-binding</keyword>
<protein>
    <recommendedName>
        <fullName evidence="1">bis(5'-nucleosyl)-tetraphosphatase (symmetrical)</fullName>
        <ecNumber evidence="1">3.6.1.41</ecNumber>
    </recommendedName>
</protein>
<evidence type="ECO:0000313" key="8">
    <source>
        <dbReference type="EMBL" id="PPK47948.1"/>
    </source>
</evidence>
<dbReference type="EMBL" id="PTIS01000011">
    <property type="protein sequence ID" value="PPK47948.1"/>
    <property type="molecule type" value="Genomic_DNA"/>
</dbReference>
<dbReference type="Gene3D" id="1.10.3210.10">
    <property type="entry name" value="Hypothetical protein af1432"/>
    <property type="match status" value="1"/>
</dbReference>